<evidence type="ECO:0000259" key="1">
    <source>
        <dbReference type="PROSITE" id="PS51819"/>
    </source>
</evidence>
<name>A0ABP4JI09_9MICO</name>
<sequence>MAAETVPDERFEELLSVACVRDRAAGIRWYEAFFGRPADEVIGEEALWRVGSDAYLVVDERPERAGACTITFAVRRLDAMLERMAAAGIRPEHAERYANGVHHVTIVDPDGNSLSLAEAPPGSAP</sequence>
<comment type="caution">
    <text evidence="2">The sequence shown here is derived from an EMBL/GenBank/DDBJ whole genome shotgun (WGS) entry which is preliminary data.</text>
</comment>
<keyword evidence="3" id="KW-1185">Reference proteome</keyword>
<dbReference type="EMBL" id="BAAAKK010000004">
    <property type="protein sequence ID" value="GAA1422342.1"/>
    <property type="molecule type" value="Genomic_DNA"/>
</dbReference>
<gene>
    <name evidence="2" type="ORF">GCM10009640_14950</name>
</gene>
<evidence type="ECO:0000313" key="2">
    <source>
        <dbReference type="EMBL" id="GAA1422342.1"/>
    </source>
</evidence>
<reference evidence="3" key="1">
    <citation type="journal article" date="2019" name="Int. J. Syst. Evol. Microbiol.">
        <title>The Global Catalogue of Microorganisms (GCM) 10K type strain sequencing project: providing services to taxonomists for standard genome sequencing and annotation.</title>
        <authorList>
            <consortium name="The Broad Institute Genomics Platform"/>
            <consortium name="The Broad Institute Genome Sequencing Center for Infectious Disease"/>
            <person name="Wu L."/>
            <person name="Ma J."/>
        </authorList>
    </citation>
    <scope>NUCLEOTIDE SEQUENCE [LARGE SCALE GENOMIC DNA]</scope>
    <source>
        <strain evidence="3">JCM 12398</strain>
    </source>
</reference>
<dbReference type="InterPro" id="IPR037523">
    <property type="entry name" value="VOC_core"/>
</dbReference>
<organism evidence="2 3">
    <name type="scientific">Agrococcus citreus</name>
    <dbReference type="NCBI Taxonomy" id="84643"/>
    <lineage>
        <taxon>Bacteria</taxon>
        <taxon>Bacillati</taxon>
        <taxon>Actinomycetota</taxon>
        <taxon>Actinomycetes</taxon>
        <taxon>Micrococcales</taxon>
        <taxon>Microbacteriaceae</taxon>
        <taxon>Agrococcus</taxon>
    </lineage>
</organism>
<evidence type="ECO:0000313" key="3">
    <source>
        <dbReference type="Proteomes" id="UP001501266"/>
    </source>
</evidence>
<proteinExistence type="predicted"/>
<dbReference type="Gene3D" id="3.10.180.10">
    <property type="entry name" value="2,3-Dihydroxybiphenyl 1,2-Dioxygenase, domain 1"/>
    <property type="match status" value="1"/>
</dbReference>
<dbReference type="PROSITE" id="PS51819">
    <property type="entry name" value="VOC"/>
    <property type="match status" value="1"/>
</dbReference>
<dbReference type="InterPro" id="IPR029068">
    <property type="entry name" value="Glyas_Bleomycin-R_OHBP_Dase"/>
</dbReference>
<feature type="domain" description="VOC" evidence="1">
    <location>
        <begin position="10"/>
        <end position="119"/>
    </location>
</feature>
<dbReference type="Proteomes" id="UP001501266">
    <property type="component" value="Unassembled WGS sequence"/>
</dbReference>
<protein>
    <recommendedName>
        <fullName evidence="1">VOC domain-containing protein</fullName>
    </recommendedName>
</protein>
<accession>A0ABP4JI09</accession>
<dbReference type="SUPFAM" id="SSF54593">
    <property type="entry name" value="Glyoxalase/Bleomycin resistance protein/Dihydroxybiphenyl dioxygenase"/>
    <property type="match status" value="1"/>
</dbReference>
<dbReference type="RefSeq" id="WP_343919005.1">
    <property type="nucleotide sequence ID" value="NZ_BAAAKK010000004.1"/>
</dbReference>
<dbReference type="CDD" id="cd06587">
    <property type="entry name" value="VOC"/>
    <property type="match status" value="1"/>
</dbReference>